<evidence type="ECO:0000313" key="1">
    <source>
        <dbReference type="EMBL" id="PPQ81140.1"/>
    </source>
</evidence>
<proteinExistence type="predicted"/>
<name>A0A409WRJ3_PSICY</name>
<dbReference type="AlphaFoldDB" id="A0A409WRJ3"/>
<evidence type="ECO:0000313" key="2">
    <source>
        <dbReference type="Proteomes" id="UP000283269"/>
    </source>
</evidence>
<protein>
    <submittedName>
        <fullName evidence="1">Uncharacterized protein</fullName>
    </submittedName>
</protein>
<comment type="caution">
    <text evidence="1">The sequence shown here is derived from an EMBL/GenBank/DDBJ whole genome shotgun (WGS) entry which is preliminary data.</text>
</comment>
<dbReference type="InParanoid" id="A0A409WRJ3"/>
<accession>A0A409WRJ3</accession>
<feature type="non-terminal residue" evidence="1">
    <location>
        <position position="57"/>
    </location>
</feature>
<dbReference type="Proteomes" id="UP000283269">
    <property type="component" value="Unassembled WGS sequence"/>
</dbReference>
<reference evidence="1 2" key="1">
    <citation type="journal article" date="2018" name="Evol. Lett.">
        <title>Horizontal gene cluster transfer increased hallucinogenic mushroom diversity.</title>
        <authorList>
            <person name="Reynolds H.T."/>
            <person name="Vijayakumar V."/>
            <person name="Gluck-Thaler E."/>
            <person name="Korotkin H.B."/>
            <person name="Matheny P.B."/>
            <person name="Slot J.C."/>
        </authorList>
    </citation>
    <scope>NUCLEOTIDE SEQUENCE [LARGE SCALE GENOMIC DNA]</scope>
    <source>
        <strain evidence="1 2">2631</strain>
    </source>
</reference>
<gene>
    <name evidence="1" type="ORF">CVT25_015197</name>
</gene>
<sequence>MFQINRTTTPDHSSASENYINHLTAPHADAAKVKRLEFLAKELDHDINLLLVFDVPK</sequence>
<keyword evidence="2" id="KW-1185">Reference proteome</keyword>
<organism evidence="1 2">
    <name type="scientific">Psilocybe cyanescens</name>
    <dbReference type="NCBI Taxonomy" id="93625"/>
    <lineage>
        <taxon>Eukaryota</taxon>
        <taxon>Fungi</taxon>
        <taxon>Dikarya</taxon>
        <taxon>Basidiomycota</taxon>
        <taxon>Agaricomycotina</taxon>
        <taxon>Agaricomycetes</taxon>
        <taxon>Agaricomycetidae</taxon>
        <taxon>Agaricales</taxon>
        <taxon>Agaricineae</taxon>
        <taxon>Strophariaceae</taxon>
        <taxon>Psilocybe</taxon>
    </lineage>
</organism>
<dbReference type="EMBL" id="NHYD01003280">
    <property type="protein sequence ID" value="PPQ81140.1"/>
    <property type="molecule type" value="Genomic_DNA"/>
</dbReference>